<sequence length="179" mass="18710">MAVPGPRALRAALCSGCCCLLLCAQLAAAGKEGRGLGRGGLLRLNIWGPAAVAECKQLESCRRCVEGEPARNLSGCVWERCGGHGHCVAGEEGAKEGCTVYNHTALCPAAPQSPTQEPKAFTSGNPSTVPPLDSHTPSFDGASFVGGIVLVLSLQAVTFFLIRLIRAKDSSYQTLEENQ</sequence>
<gene>
    <name evidence="10" type="primary">CD164L2</name>
</gene>
<accession>A0A7N4NJY0</accession>
<evidence type="ECO:0000256" key="4">
    <source>
        <dbReference type="ARBA" id="ARBA00022729"/>
    </source>
</evidence>
<dbReference type="GeneTree" id="ENSGT00530000063929"/>
<organism evidence="10 11">
    <name type="scientific">Sarcophilus harrisii</name>
    <name type="common">Tasmanian devil</name>
    <name type="synonym">Sarcophilus laniarius</name>
    <dbReference type="NCBI Taxonomy" id="9305"/>
    <lineage>
        <taxon>Eukaryota</taxon>
        <taxon>Metazoa</taxon>
        <taxon>Chordata</taxon>
        <taxon>Craniata</taxon>
        <taxon>Vertebrata</taxon>
        <taxon>Euteleostomi</taxon>
        <taxon>Mammalia</taxon>
        <taxon>Metatheria</taxon>
        <taxon>Dasyuromorphia</taxon>
        <taxon>Dasyuridae</taxon>
        <taxon>Sarcophilus</taxon>
    </lineage>
</organism>
<keyword evidence="3 8" id="KW-0812">Transmembrane</keyword>
<dbReference type="PANTHER" id="PTHR11337:SF11">
    <property type="entry name" value="CD164 SIALOMUCIN-LIKE 2 PROTEIN"/>
    <property type="match status" value="1"/>
</dbReference>
<evidence type="ECO:0000313" key="10">
    <source>
        <dbReference type="Ensembl" id="ENSSHAP00000024195.1"/>
    </source>
</evidence>
<dbReference type="RefSeq" id="XP_031818351.1">
    <property type="nucleotide sequence ID" value="XM_031962491.1"/>
</dbReference>
<comment type="subcellular location">
    <subcellularLocation>
        <location evidence="1">Membrane</location>
        <topology evidence="1">Single-pass type I membrane protein</topology>
    </subcellularLocation>
</comment>
<evidence type="ECO:0000256" key="2">
    <source>
        <dbReference type="ARBA" id="ARBA00005341"/>
    </source>
</evidence>
<evidence type="ECO:0000256" key="5">
    <source>
        <dbReference type="ARBA" id="ARBA00022989"/>
    </source>
</evidence>
<evidence type="ECO:0000256" key="9">
    <source>
        <dbReference type="SAM" id="SignalP"/>
    </source>
</evidence>
<evidence type="ECO:0000256" key="3">
    <source>
        <dbReference type="ARBA" id="ARBA00022692"/>
    </source>
</evidence>
<keyword evidence="5 8" id="KW-1133">Transmembrane helix</keyword>
<evidence type="ECO:0000256" key="6">
    <source>
        <dbReference type="ARBA" id="ARBA00023136"/>
    </source>
</evidence>
<keyword evidence="7" id="KW-0325">Glycoprotein</keyword>
<keyword evidence="4 9" id="KW-0732">Signal</keyword>
<dbReference type="GO" id="GO:0031410">
    <property type="term" value="C:cytoplasmic vesicle"/>
    <property type="evidence" value="ECO:0007669"/>
    <property type="project" value="TreeGrafter"/>
</dbReference>
<dbReference type="PANTHER" id="PTHR11337">
    <property type="entry name" value="MUCIN/PORIMIN"/>
    <property type="match status" value="1"/>
</dbReference>
<reference evidence="10 11" key="1">
    <citation type="journal article" date="2011" name="Proc. Natl. Acad. Sci. U.S.A.">
        <title>Genetic diversity and population structure of the endangered marsupial Sarcophilus harrisii (Tasmanian devil).</title>
        <authorList>
            <person name="Miller W."/>
            <person name="Hayes V.M."/>
            <person name="Ratan A."/>
            <person name="Petersen D.C."/>
            <person name="Wittekindt N.E."/>
            <person name="Miller J."/>
            <person name="Walenz B."/>
            <person name="Knight J."/>
            <person name="Qi J."/>
            <person name="Zhao F."/>
            <person name="Wang Q."/>
            <person name="Bedoya-Reina O.C."/>
            <person name="Katiyar N."/>
            <person name="Tomsho L.P."/>
            <person name="Kasson L.M."/>
            <person name="Hardie R.A."/>
            <person name="Woodbridge P."/>
            <person name="Tindall E.A."/>
            <person name="Bertelsen M.F."/>
            <person name="Dixon D."/>
            <person name="Pyecroft S."/>
            <person name="Helgen K.M."/>
            <person name="Lesk A.M."/>
            <person name="Pringle T.H."/>
            <person name="Patterson N."/>
            <person name="Zhang Y."/>
            <person name="Kreiss A."/>
            <person name="Woods G.M."/>
            <person name="Jones M.E."/>
            <person name="Schuster S.C."/>
        </authorList>
    </citation>
    <scope>NUCLEOTIDE SEQUENCE [LARGE SCALE GENOMIC DNA]</scope>
</reference>
<keyword evidence="11" id="KW-1185">Reference proteome</keyword>
<dbReference type="Proteomes" id="UP000007648">
    <property type="component" value="Unassembled WGS sequence"/>
</dbReference>
<dbReference type="InterPro" id="IPR007947">
    <property type="entry name" value="CD164_MGC24"/>
</dbReference>
<evidence type="ECO:0000256" key="8">
    <source>
        <dbReference type="SAM" id="Phobius"/>
    </source>
</evidence>
<dbReference type="FunCoup" id="A0A7N4NJY0">
    <property type="interactions" value="17"/>
</dbReference>
<keyword evidence="6 8" id="KW-0472">Membrane</keyword>
<feature type="transmembrane region" description="Helical" evidence="8">
    <location>
        <begin position="141"/>
        <end position="162"/>
    </location>
</feature>
<name>A0A7N4NJY0_SARHA</name>
<evidence type="ECO:0000256" key="7">
    <source>
        <dbReference type="ARBA" id="ARBA00023180"/>
    </source>
</evidence>
<dbReference type="GeneID" id="100927336"/>
<dbReference type="CTD" id="388611"/>
<feature type="chain" id="PRO_5029476727" evidence="9">
    <location>
        <begin position="30"/>
        <end position="179"/>
    </location>
</feature>
<dbReference type="AlphaFoldDB" id="A0A7N4NJY0"/>
<comment type="similarity">
    <text evidence="2">Belongs to the CD164 family.</text>
</comment>
<dbReference type="Ensembl" id="ENSSHAT00000052159.1">
    <property type="protein sequence ID" value="ENSSHAP00000024195.1"/>
    <property type="gene ID" value="ENSSHAG00000003127.2"/>
</dbReference>
<dbReference type="GO" id="GO:0016020">
    <property type="term" value="C:membrane"/>
    <property type="evidence" value="ECO:0007669"/>
    <property type="project" value="UniProtKB-SubCell"/>
</dbReference>
<reference evidence="10" key="2">
    <citation type="submission" date="2025-08" db="UniProtKB">
        <authorList>
            <consortium name="Ensembl"/>
        </authorList>
    </citation>
    <scope>IDENTIFICATION</scope>
</reference>
<reference evidence="10" key="3">
    <citation type="submission" date="2025-09" db="UniProtKB">
        <authorList>
            <consortium name="Ensembl"/>
        </authorList>
    </citation>
    <scope>IDENTIFICATION</scope>
</reference>
<evidence type="ECO:0000256" key="1">
    <source>
        <dbReference type="ARBA" id="ARBA00004479"/>
    </source>
</evidence>
<dbReference type="Pfam" id="PF05283">
    <property type="entry name" value="MGC-24"/>
    <property type="match status" value="1"/>
</dbReference>
<proteinExistence type="inferred from homology"/>
<evidence type="ECO:0000313" key="11">
    <source>
        <dbReference type="Proteomes" id="UP000007648"/>
    </source>
</evidence>
<protein>
    <submittedName>
        <fullName evidence="10">CD164 molecule like 2</fullName>
    </submittedName>
</protein>
<feature type="signal peptide" evidence="9">
    <location>
        <begin position="1"/>
        <end position="29"/>
    </location>
</feature>
<dbReference type="InParanoid" id="A0A7N4NJY0"/>